<evidence type="ECO:0000313" key="3">
    <source>
        <dbReference type="Proteomes" id="UP000310263"/>
    </source>
</evidence>
<evidence type="ECO:0000313" key="2">
    <source>
        <dbReference type="EMBL" id="TGY61298.1"/>
    </source>
</evidence>
<dbReference type="EMBL" id="SRYE01000005">
    <property type="protein sequence ID" value="TGY61298.1"/>
    <property type="molecule type" value="Genomic_DNA"/>
</dbReference>
<keyword evidence="1" id="KW-0472">Membrane</keyword>
<sequence length="205" mass="21966">MKDESMITLDSFRMVDDTATLEAMVAHSGFILAAGLALTILWLAHGWPHAPFSWTWAIVAVAIGLISLAVLPAHELFHGLAFKLLGAGDATLHFGYLSLGMLYTSCEGAVFSRQRYIAILLMPAVCVTAILMTAGMWLGYPLAAFICAYLHLAGCTGDFAMARYLLKTPVPYVRDTAYGIDLVEPASEPATSRPTLPTISGADAL</sequence>
<organism evidence="2 3">
    <name type="scientific">Muricaecibacterium torontonense</name>
    <dbReference type="NCBI Taxonomy" id="3032871"/>
    <lineage>
        <taxon>Bacteria</taxon>
        <taxon>Bacillati</taxon>
        <taxon>Actinomycetota</taxon>
        <taxon>Coriobacteriia</taxon>
        <taxon>Coriobacteriales</taxon>
        <taxon>Atopobiaceae</taxon>
        <taxon>Muricaecibacterium</taxon>
    </lineage>
</organism>
<feature type="transmembrane region" description="Helical" evidence="1">
    <location>
        <begin position="143"/>
        <end position="166"/>
    </location>
</feature>
<accession>A0A4S2EXS4</accession>
<gene>
    <name evidence="2" type="ORF">E5334_07720</name>
</gene>
<protein>
    <submittedName>
        <fullName evidence="2">DUF3267 domain-containing protein</fullName>
    </submittedName>
</protein>
<dbReference type="AlphaFoldDB" id="A0A4S2EXS4"/>
<dbReference type="Proteomes" id="UP000310263">
    <property type="component" value="Unassembled WGS sequence"/>
</dbReference>
<comment type="caution">
    <text evidence="2">The sequence shown here is derived from an EMBL/GenBank/DDBJ whole genome shotgun (WGS) entry which is preliminary data.</text>
</comment>
<keyword evidence="1" id="KW-1133">Transmembrane helix</keyword>
<feature type="transmembrane region" description="Helical" evidence="1">
    <location>
        <begin position="116"/>
        <end position="137"/>
    </location>
</feature>
<feature type="transmembrane region" description="Helical" evidence="1">
    <location>
        <begin position="56"/>
        <end position="74"/>
    </location>
</feature>
<dbReference type="InterPro" id="IPR021683">
    <property type="entry name" value="DUF3267"/>
</dbReference>
<dbReference type="Pfam" id="PF11667">
    <property type="entry name" value="DUF3267"/>
    <property type="match status" value="1"/>
</dbReference>
<evidence type="ECO:0000256" key="1">
    <source>
        <dbReference type="SAM" id="Phobius"/>
    </source>
</evidence>
<keyword evidence="1" id="KW-0812">Transmembrane</keyword>
<feature type="transmembrane region" description="Helical" evidence="1">
    <location>
        <begin position="24"/>
        <end position="44"/>
    </location>
</feature>
<reference evidence="2 3" key="1">
    <citation type="submission" date="2019-04" db="EMBL/GenBank/DDBJ databases">
        <title>Microbes associate with the intestines of laboratory mice.</title>
        <authorList>
            <person name="Navarre W."/>
            <person name="Wong E."/>
            <person name="Huang K."/>
            <person name="Tropini C."/>
            <person name="Ng K."/>
            <person name="Yu B."/>
        </authorList>
    </citation>
    <scope>NUCLEOTIDE SEQUENCE [LARGE SCALE GENOMIC DNA]</scope>
    <source>
        <strain evidence="2 3">NM07_P-09</strain>
    </source>
</reference>
<feature type="transmembrane region" description="Helical" evidence="1">
    <location>
        <begin position="80"/>
        <end position="104"/>
    </location>
</feature>
<proteinExistence type="predicted"/>
<name>A0A4S2EXS4_9ACTN</name>
<dbReference type="OrthoDB" id="3192213at2"/>
<dbReference type="RefSeq" id="WP_136013020.1">
    <property type="nucleotide sequence ID" value="NZ_SRYE01000005.1"/>
</dbReference>
<keyword evidence="3" id="KW-1185">Reference proteome</keyword>